<organism evidence="4 5">
    <name type="scientific">Candidatus Microbacterium stercoravium</name>
    <dbReference type="NCBI Taxonomy" id="2838697"/>
    <lineage>
        <taxon>Bacteria</taxon>
        <taxon>Bacillati</taxon>
        <taxon>Actinomycetota</taxon>
        <taxon>Actinomycetes</taxon>
        <taxon>Micrococcales</taxon>
        <taxon>Microbacteriaceae</taxon>
        <taxon>Microbacterium</taxon>
    </lineage>
</organism>
<dbReference type="Pfam" id="PF02525">
    <property type="entry name" value="Flavodoxin_2"/>
    <property type="match status" value="1"/>
</dbReference>
<dbReference type="InterPro" id="IPR051545">
    <property type="entry name" value="NAD(P)H_dehydrogenase_qn"/>
</dbReference>
<dbReference type="AlphaFoldDB" id="A0A9D2H4M7"/>
<proteinExistence type="inferred from homology"/>
<dbReference type="EMBL" id="DXAM01000094">
    <property type="protein sequence ID" value="HJA04567.1"/>
    <property type="molecule type" value="Genomic_DNA"/>
</dbReference>
<dbReference type="Gene3D" id="3.40.50.360">
    <property type="match status" value="1"/>
</dbReference>
<evidence type="ECO:0000256" key="1">
    <source>
        <dbReference type="ARBA" id="ARBA00006252"/>
    </source>
</evidence>
<comment type="similarity">
    <text evidence="1">Belongs to the NAD(P)H dehydrogenase (quinone) family.</text>
</comment>
<protein>
    <submittedName>
        <fullName evidence="4">NAD(P)H-dependent oxidoreductase</fullName>
    </submittedName>
</protein>
<dbReference type="GO" id="GO:0003955">
    <property type="term" value="F:NAD(P)H dehydrogenase (quinone) activity"/>
    <property type="evidence" value="ECO:0007669"/>
    <property type="project" value="TreeGrafter"/>
</dbReference>
<reference evidence="4" key="2">
    <citation type="submission" date="2021-04" db="EMBL/GenBank/DDBJ databases">
        <authorList>
            <person name="Gilroy R."/>
        </authorList>
    </citation>
    <scope>NUCLEOTIDE SEQUENCE</scope>
    <source>
        <strain evidence="4">ChiHjej8B7-3636</strain>
    </source>
</reference>
<evidence type="ECO:0000313" key="4">
    <source>
        <dbReference type="EMBL" id="HJA04567.1"/>
    </source>
</evidence>
<evidence type="ECO:0000256" key="2">
    <source>
        <dbReference type="ARBA" id="ARBA00023002"/>
    </source>
</evidence>
<feature type="domain" description="Flavodoxin-like fold" evidence="3">
    <location>
        <begin position="10"/>
        <end position="219"/>
    </location>
</feature>
<accession>A0A9D2H4M7</accession>
<dbReference type="GO" id="GO:0005829">
    <property type="term" value="C:cytosol"/>
    <property type="evidence" value="ECO:0007669"/>
    <property type="project" value="TreeGrafter"/>
</dbReference>
<dbReference type="SUPFAM" id="SSF52218">
    <property type="entry name" value="Flavoproteins"/>
    <property type="match status" value="1"/>
</dbReference>
<dbReference type="PANTHER" id="PTHR10204">
    <property type="entry name" value="NAD P H OXIDOREDUCTASE-RELATED"/>
    <property type="match status" value="1"/>
</dbReference>
<keyword evidence="2" id="KW-0560">Oxidoreductase</keyword>
<sequence>MSQPATPGTALWVSAHARRDSLGERIFHEGTRALAESHTVLTSDLYAQNFDPVLRESDLGQLAGTEGNFAELLGEAYTAQQLPDDVRAEQRKVAEAELLVFQFPLWWYGMPAMLKGWLDRVLTAGFAHGDIDEQTGLPLRYGDGGLSGRTALILVTAGDDARTLGPRGISGDLDALLFPLTHGALWYTGVASLPLHAIYDADEMSADTVEVEMARLRERLSQIGSERPQRYRRLQDNEYRGTRALHTDLAPGRTDLGIHLASS</sequence>
<dbReference type="Proteomes" id="UP000824220">
    <property type="component" value="Unassembled WGS sequence"/>
</dbReference>
<gene>
    <name evidence="4" type="ORF">H9800_06850</name>
</gene>
<name>A0A9D2H4M7_9MICO</name>
<dbReference type="InterPro" id="IPR029039">
    <property type="entry name" value="Flavoprotein-like_sf"/>
</dbReference>
<evidence type="ECO:0000313" key="5">
    <source>
        <dbReference type="Proteomes" id="UP000824220"/>
    </source>
</evidence>
<dbReference type="PANTHER" id="PTHR10204:SF34">
    <property type="entry name" value="NAD(P)H DEHYDROGENASE [QUINONE] 1 ISOFORM 1"/>
    <property type="match status" value="1"/>
</dbReference>
<comment type="caution">
    <text evidence="4">The sequence shown here is derived from an EMBL/GenBank/DDBJ whole genome shotgun (WGS) entry which is preliminary data.</text>
</comment>
<reference evidence="4" key="1">
    <citation type="journal article" date="2021" name="PeerJ">
        <title>Extensive microbial diversity within the chicken gut microbiome revealed by metagenomics and culture.</title>
        <authorList>
            <person name="Gilroy R."/>
            <person name="Ravi A."/>
            <person name="Getino M."/>
            <person name="Pursley I."/>
            <person name="Horton D.L."/>
            <person name="Alikhan N.F."/>
            <person name="Baker D."/>
            <person name="Gharbi K."/>
            <person name="Hall N."/>
            <person name="Watson M."/>
            <person name="Adriaenssens E.M."/>
            <person name="Foster-Nyarko E."/>
            <person name="Jarju S."/>
            <person name="Secka A."/>
            <person name="Antonio M."/>
            <person name="Oren A."/>
            <person name="Chaudhuri R.R."/>
            <person name="La Ragione R."/>
            <person name="Hildebrand F."/>
            <person name="Pallen M.J."/>
        </authorList>
    </citation>
    <scope>NUCLEOTIDE SEQUENCE</scope>
    <source>
        <strain evidence="4">ChiHjej8B7-3636</strain>
    </source>
</reference>
<evidence type="ECO:0000259" key="3">
    <source>
        <dbReference type="Pfam" id="PF02525"/>
    </source>
</evidence>
<dbReference type="InterPro" id="IPR003680">
    <property type="entry name" value="Flavodoxin_fold"/>
</dbReference>